<proteinExistence type="predicted"/>
<dbReference type="EMBL" id="JAJLJH010000005">
    <property type="protein sequence ID" value="MCK9687675.1"/>
    <property type="molecule type" value="Genomic_DNA"/>
</dbReference>
<dbReference type="InterPro" id="IPR006140">
    <property type="entry name" value="D-isomer_DH_NAD-bd"/>
</dbReference>
<evidence type="ECO:0000313" key="4">
    <source>
        <dbReference type="EMBL" id="MCK9687675.1"/>
    </source>
</evidence>
<dbReference type="GO" id="GO:0051287">
    <property type="term" value="F:NAD binding"/>
    <property type="evidence" value="ECO:0007669"/>
    <property type="project" value="InterPro"/>
</dbReference>
<name>A0A9X1YLJ9_9BURK</name>
<keyword evidence="2" id="KW-0520">NAD</keyword>
<feature type="domain" description="D-isomer specific 2-hydroxyacid dehydrogenase NAD-binding" evidence="3">
    <location>
        <begin position="109"/>
        <end position="280"/>
    </location>
</feature>
<keyword evidence="1" id="KW-0560">Oxidoreductase</keyword>
<evidence type="ECO:0000313" key="5">
    <source>
        <dbReference type="Proteomes" id="UP001139353"/>
    </source>
</evidence>
<evidence type="ECO:0000256" key="2">
    <source>
        <dbReference type="ARBA" id="ARBA00023027"/>
    </source>
</evidence>
<dbReference type="CDD" id="cd12164">
    <property type="entry name" value="GDH_like_2"/>
    <property type="match status" value="1"/>
</dbReference>
<dbReference type="RefSeq" id="WP_275683714.1">
    <property type="nucleotide sequence ID" value="NZ_JAJLJH010000005.1"/>
</dbReference>
<sequence>MKIAFDVRLEGAERADWWRALTDALPDDDWLDPAVEGTQSARWREADIAVVANPLPGRLAGCTQLRLIQSLWAGVDRLLADATLPASVPIARMVDPMMNRAMAETAAWAVLSLHRRAFDYAAQQRQTQWRPLPQKRADEVAVLVLGLGQMGRTTALQLAALGYRVSGWSARAQDVAGIATSAGWAALPAALGAADVVVNLLPLTDDTRGLFDRTRLAQMRQGAGLVNLARGAHVVEKDLLVALNSGQLAHAVLDVFDTEPLPSTHVFWFHPRVTLWPHAAAQTDLRSAAAVVAVNVEAVRRGETAAHRVDRSRGY</sequence>
<evidence type="ECO:0000256" key="1">
    <source>
        <dbReference type="ARBA" id="ARBA00023002"/>
    </source>
</evidence>
<dbReference type="SUPFAM" id="SSF52283">
    <property type="entry name" value="Formate/glycerate dehydrogenase catalytic domain-like"/>
    <property type="match status" value="1"/>
</dbReference>
<dbReference type="Proteomes" id="UP001139353">
    <property type="component" value="Unassembled WGS sequence"/>
</dbReference>
<reference evidence="4" key="1">
    <citation type="submission" date="2021-11" db="EMBL/GenBank/DDBJ databases">
        <title>BS-T2-15 a new species belonging to the Comamonadaceae family isolated from the soil of a French oak forest.</title>
        <authorList>
            <person name="Mieszkin S."/>
            <person name="Alain K."/>
        </authorList>
    </citation>
    <scope>NUCLEOTIDE SEQUENCE</scope>
    <source>
        <strain evidence="4">BS-T2-15</strain>
    </source>
</reference>
<dbReference type="AlphaFoldDB" id="A0A9X1YLJ9"/>
<dbReference type="Pfam" id="PF02826">
    <property type="entry name" value="2-Hacid_dh_C"/>
    <property type="match status" value="1"/>
</dbReference>
<dbReference type="Gene3D" id="3.40.50.720">
    <property type="entry name" value="NAD(P)-binding Rossmann-like Domain"/>
    <property type="match status" value="2"/>
</dbReference>
<protein>
    <submittedName>
        <fullName evidence="4">Glyoxylate/hydroxypyruvate reductase A</fullName>
    </submittedName>
</protein>
<comment type="caution">
    <text evidence="4">The sequence shown here is derived from an EMBL/GenBank/DDBJ whole genome shotgun (WGS) entry which is preliminary data.</text>
</comment>
<dbReference type="GO" id="GO:0016491">
    <property type="term" value="F:oxidoreductase activity"/>
    <property type="evidence" value="ECO:0007669"/>
    <property type="project" value="UniProtKB-KW"/>
</dbReference>
<organism evidence="4 5">
    <name type="scientific">Scleromatobacter humisilvae</name>
    <dbReference type="NCBI Taxonomy" id="2897159"/>
    <lineage>
        <taxon>Bacteria</taxon>
        <taxon>Pseudomonadati</taxon>
        <taxon>Pseudomonadota</taxon>
        <taxon>Betaproteobacteria</taxon>
        <taxon>Burkholderiales</taxon>
        <taxon>Sphaerotilaceae</taxon>
        <taxon>Scleromatobacter</taxon>
    </lineage>
</organism>
<evidence type="ECO:0000259" key="3">
    <source>
        <dbReference type="Pfam" id="PF02826"/>
    </source>
</evidence>
<dbReference type="PANTHER" id="PTHR43333">
    <property type="entry name" value="2-HACID_DH_C DOMAIN-CONTAINING PROTEIN"/>
    <property type="match status" value="1"/>
</dbReference>
<keyword evidence="5" id="KW-1185">Reference proteome</keyword>
<accession>A0A9X1YLJ9</accession>
<gene>
    <name evidence="4" type="ORF">LPC04_18385</name>
</gene>
<dbReference type="PANTHER" id="PTHR43333:SF1">
    <property type="entry name" value="D-ISOMER SPECIFIC 2-HYDROXYACID DEHYDROGENASE NAD-BINDING DOMAIN-CONTAINING PROTEIN"/>
    <property type="match status" value="1"/>
</dbReference>
<dbReference type="InterPro" id="IPR036291">
    <property type="entry name" value="NAD(P)-bd_dom_sf"/>
</dbReference>
<dbReference type="SUPFAM" id="SSF51735">
    <property type="entry name" value="NAD(P)-binding Rossmann-fold domains"/>
    <property type="match status" value="1"/>
</dbReference>